<protein>
    <submittedName>
        <fullName evidence="7">SCO family protein</fullName>
    </submittedName>
</protein>
<dbReference type="Pfam" id="PF02630">
    <property type="entry name" value="SCO1-SenC"/>
    <property type="match status" value="1"/>
</dbReference>
<feature type="chain" id="PRO_5020607829" evidence="5">
    <location>
        <begin position="41"/>
        <end position="225"/>
    </location>
</feature>
<dbReference type="Proteomes" id="UP000289411">
    <property type="component" value="Unassembled WGS sequence"/>
</dbReference>
<feature type="signal peptide" evidence="5">
    <location>
        <begin position="1"/>
        <end position="40"/>
    </location>
</feature>
<evidence type="ECO:0000256" key="1">
    <source>
        <dbReference type="ARBA" id="ARBA00010996"/>
    </source>
</evidence>
<dbReference type="Gene3D" id="3.40.30.10">
    <property type="entry name" value="Glutaredoxin"/>
    <property type="match status" value="1"/>
</dbReference>
<evidence type="ECO:0000313" key="7">
    <source>
        <dbReference type="EMBL" id="RYB04082.1"/>
    </source>
</evidence>
<keyword evidence="5" id="KW-0732">Signal</keyword>
<keyword evidence="8" id="KW-1185">Reference proteome</keyword>
<dbReference type="SUPFAM" id="SSF52833">
    <property type="entry name" value="Thioredoxin-like"/>
    <property type="match status" value="1"/>
</dbReference>
<evidence type="ECO:0000256" key="4">
    <source>
        <dbReference type="PIRSR" id="PIRSR603782-2"/>
    </source>
</evidence>
<dbReference type="InterPro" id="IPR013766">
    <property type="entry name" value="Thioredoxin_domain"/>
</dbReference>
<evidence type="ECO:0000259" key="6">
    <source>
        <dbReference type="PROSITE" id="PS51352"/>
    </source>
</evidence>
<keyword evidence="3" id="KW-0479">Metal-binding</keyword>
<dbReference type="CDD" id="cd02968">
    <property type="entry name" value="SCO"/>
    <property type="match status" value="1"/>
</dbReference>
<feature type="binding site" evidence="3">
    <location>
        <position position="96"/>
    </location>
    <ligand>
        <name>Cu cation</name>
        <dbReference type="ChEBI" id="CHEBI:23378"/>
    </ligand>
</feature>
<dbReference type="OrthoDB" id="8550465at2"/>
<name>A0A4V1RII6_9HYPH</name>
<evidence type="ECO:0000313" key="8">
    <source>
        <dbReference type="Proteomes" id="UP000289411"/>
    </source>
</evidence>
<sequence length="225" mass="23402">MMAKPSPIPTGSTMPSVRPARLIAGLAMLASLLAPLPASADAARDMAKAAYDLPFLLDTVAGGPTVDQAGRARTAADFADDLVVVGLVTTHCPSLCVMRALDLAAVAKALPDGVRAHLRLVAISVDPADRPADLAGFADGLHLDAARWTLLATDAGQAARIRDAIGRQVHRAGDDGAEPSTNLFLFDRRGRLMQSFGGRALDRARLARDLVALDAFDAAASSPHP</sequence>
<feature type="domain" description="Thioredoxin" evidence="6">
    <location>
        <begin position="46"/>
        <end position="221"/>
    </location>
</feature>
<dbReference type="InterPro" id="IPR003782">
    <property type="entry name" value="SCO1/SenC"/>
</dbReference>
<evidence type="ECO:0000256" key="3">
    <source>
        <dbReference type="PIRSR" id="PIRSR603782-1"/>
    </source>
</evidence>
<dbReference type="AlphaFoldDB" id="A0A4V1RII6"/>
<feature type="binding site" evidence="3">
    <location>
        <position position="92"/>
    </location>
    <ligand>
        <name>Cu cation</name>
        <dbReference type="ChEBI" id="CHEBI:23378"/>
    </ligand>
</feature>
<keyword evidence="4" id="KW-1015">Disulfide bond</keyword>
<organism evidence="7 8">
    <name type="scientific">Lichenibacterium ramalinae</name>
    <dbReference type="NCBI Taxonomy" id="2316527"/>
    <lineage>
        <taxon>Bacteria</taxon>
        <taxon>Pseudomonadati</taxon>
        <taxon>Pseudomonadota</taxon>
        <taxon>Alphaproteobacteria</taxon>
        <taxon>Hyphomicrobiales</taxon>
        <taxon>Lichenihabitantaceae</taxon>
        <taxon>Lichenibacterium</taxon>
    </lineage>
</organism>
<evidence type="ECO:0000256" key="2">
    <source>
        <dbReference type="ARBA" id="ARBA00023008"/>
    </source>
</evidence>
<dbReference type="PROSITE" id="PS51352">
    <property type="entry name" value="THIOREDOXIN_2"/>
    <property type="match status" value="1"/>
</dbReference>
<feature type="disulfide bond" description="Redox-active" evidence="4">
    <location>
        <begin position="92"/>
        <end position="96"/>
    </location>
</feature>
<dbReference type="EMBL" id="QYBC01000011">
    <property type="protein sequence ID" value="RYB04082.1"/>
    <property type="molecule type" value="Genomic_DNA"/>
</dbReference>
<reference evidence="7 8" key="2">
    <citation type="submission" date="2019-02" db="EMBL/GenBank/DDBJ databases">
        <title>'Lichenibacterium ramalinii' gen. nov. sp. nov., 'Lichenibacterium minor' gen. nov. sp. nov.</title>
        <authorList>
            <person name="Pankratov T."/>
        </authorList>
    </citation>
    <scope>NUCLEOTIDE SEQUENCE [LARGE SCALE GENOMIC DNA]</scope>
    <source>
        <strain evidence="7 8">RmlP001</strain>
    </source>
</reference>
<dbReference type="GO" id="GO:0046872">
    <property type="term" value="F:metal ion binding"/>
    <property type="evidence" value="ECO:0007669"/>
    <property type="project" value="UniProtKB-KW"/>
</dbReference>
<comment type="caution">
    <text evidence="7">The sequence shown here is derived from an EMBL/GenBank/DDBJ whole genome shotgun (WGS) entry which is preliminary data.</text>
</comment>
<evidence type="ECO:0000256" key="5">
    <source>
        <dbReference type="SAM" id="SignalP"/>
    </source>
</evidence>
<accession>A0A4V1RII6</accession>
<keyword evidence="2 3" id="KW-0186">Copper</keyword>
<comment type="similarity">
    <text evidence="1">Belongs to the SCO1/2 family.</text>
</comment>
<proteinExistence type="inferred from homology"/>
<reference evidence="7 8" key="1">
    <citation type="submission" date="2018-09" db="EMBL/GenBank/DDBJ databases">
        <authorList>
            <person name="Grouzdev D.S."/>
            <person name="Krutkina M.S."/>
        </authorList>
    </citation>
    <scope>NUCLEOTIDE SEQUENCE [LARGE SCALE GENOMIC DNA]</scope>
    <source>
        <strain evidence="7 8">RmlP001</strain>
    </source>
</reference>
<dbReference type="InterPro" id="IPR036249">
    <property type="entry name" value="Thioredoxin-like_sf"/>
</dbReference>
<gene>
    <name evidence="7" type="ORF">D3272_13715</name>
</gene>